<evidence type="ECO:0000256" key="7">
    <source>
        <dbReference type="ARBA" id="ARBA00023029"/>
    </source>
</evidence>
<dbReference type="EMBL" id="JAQQWL010000015">
    <property type="protein sequence ID" value="KAK8040935.1"/>
    <property type="molecule type" value="Genomic_DNA"/>
</dbReference>
<dbReference type="InterPro" id="IPR036388">
    <property type="entry name" value="WH-like_DNA-bd_sf"/>
</dbReference>
<gene>
    <name evidence="14" type="ORF">PG994_013942</name>
</gene>
<name>A0ABR1T2U5_9PEZI</name>
<evidence type="ECO:0000256" key="3">
    <source>
        <dbReference type="ARBA" id="ARBA00006559"/>
    </source>
</evidence>
<comment type="similarity">
    <text evidence="3 10">Belongs to the TOP6A family.</text>
</comment>
<keyword evidence="5" id="KW-0479">Metal-binding</keyword>
<evidence type="ECO:0000259" key="12">
    <source>
        <dbReference type="Pfam" id="PF04406"/>
    </source>
</evidence>
<dbReference type="InterPro" id="IPR002815">
    <property type="entry name" value="Spo11/TopoVI_A"/>
</dbReference>
<evidence type="ECO:0000256" key="8">
    <source>
        <dbReference type="ARBA" id="ARBA00023125"/>
    </source>
</evidence>
<protein>
    <recommendedName>
        <fullName evidence="4">DNA topoisomerase (ATP-hydrolyzing)</fullName>
        <ecNumber evidence="4">5.6.2.2</ecNumber>
    </recommendedName>
</protein>
<organism evidence="14 15">
    <name type="scientific">Apiospora phragmitis</name>
    <dbReference type="NCBI Taxonomy" id="2905665"/>
    <lineage>
        <taxon>Eukaryota</taxon>
        <taxon>Fungi</taxon>
        <taxon>Dikarya</taxon>
        <taxon>Ascomycota</taxon>
        <taxon>Pezizomycotina</taxon>
        <taxon>Sordariomycetes</taxon>
        <taxon>Xylariomycetidae</taxon>
        <taxon>Amphisphaeriales</taxon>
        <taxon>Apiosporaceae</taxon>
        <taxon>Apiospora</taxon>
    </lineage>
</organism>
<dbReference type="Pfam" id="PF04406">
    <property type="entry name" value="TP6A_N"/>
    <property type="match status" value="1"/>
</dbReference>
<dbReference type="PANTHER" id="PTHR10848">
    <property type="entry name" value="MEIOTIC RECOMBINATION PROTEIN SPO11"/>
    <property type="match status" value="1"/>
</dbReference>
<feature type="region of interest" description="Disordered" evidence="11">
    <location>
        <begin position="321"/>
        <end position="362"/>
    </location>
</feature>
<feature type="compositionally biased region" description="Low complexity" evidence="11">
    <location>
        <begin position="333"/>
        <end position="362"/>
    </location>
</feature>
<keyword evidence="15" id="KW-1185">Reference proteome</keyword>
<keyword evidence="8 10" id="KW-0238">DNA-binding</keyword>
<dbReference type="InterPro" id="IPR036078">
    <property type="entry name" value="Spo11/TopoVI_A_sf"/>
</dbReference>
<dbReference type="InterPro" id="IPR013049">
    <property type="entry name" value="Spo11/TopoVI_A_N"/>
</dbReference>
<evidence type="ECO:0000256" key="6">
    <source>
        <dbReference type="ARBA" id="ARBA00022842"/>
    </source>
</evidence>
<dbReference type="Gene3D" id="3.40.1360.10">
    <property type="match status" value="1"/>
</dbReference>
<dbReference type="Pfam" id="PF21180">
    <property type="entry name" value="TOP6A-Spo11_Toprim"/>
    <property type="match status" value="1"/>
</dbReference>
<evidence type="ECO:0000256" key="4">
    <source>
        <dbReference type="ARBA" id="ARBA00012895"/>
    </source>
</evidence>
<dbReference type="SUPFAM" id="SSF56726">
    <property type="entry name" value="DNA topoisomerase IV, alpha subunit"/>
    <property type="match status" value="1"/>
</dbReference>
<comment type="caution">
    <text evidence="14">The sequence shown here is derived from an EMBL/GenBank/DDBJ whole genome shotgun (WGS) entry which is preliminary data.</text>
</comment>
<evidence type="ECO:0000313" key="15">
    <source>
        <dbReference type="Proteomes" id="UP001480595"/>
    </source>
</evidence>
<comment type="catalytic activity">
    <reaction evidence="1">
        <text>ATP-dependent breakage, passage and rejoining of double-stranded DNA.</text>
        <dbReference type="EC" id="5.6.2.2"/>
    </reaction>
</comment>
<evidence type="ECO:0000313" key="14">
    <source>
        <dbReference type="EMBL" id="KAK8040935.1"/>
    </source>
</evidence>
<dbReference type="PROSITE" id="PS52041">
    <property type="entry name" value="TOPO_IIB"/>
    <property type="match status" value="1"/>
</dbReference>
<dbReference type="PANTHER" id="PTHR10848:SF0">
    <property type="entry name" value="MEIOTIC RECOMBINATION PROTEIN SPO11"/>
    <property type="match status" value="1"/>
</dbReference>
<accession>A0ABR1T2U5</accession>
<evidence type="ECO:0000259" key="13">
    <source>
        <dbReference type="Pfam" id="PF21180"/>
    </source>
</evidence>
<keyword evidence="6" id="KW-0460">Magnesium</keyword>
<proteinExistence type="inferred from homology"/>
<dbReference type="PRINTS" id="PR01550">
    <property type="entry name" value="TOP6AFAMILY"/>
</dbReference>
<dbReference type="Proteomes" id="UP001480595">
    <property type="component" value="Unassembled WGS sequence"/>
</dbReference>
<dbReference type="CDD" id="cd00223">
    <property type="entry name" value="TOPRIM_TopoIIB_SPO"/>
    <property type="match status" value="1"/>
</dbReference>
<evidence type="ECO:0000256" key="5">
    <source>
        <dbReference type="ARBA" id="ARBA00022723"/>
    </source>
</evidence>
<keyword evidence="9" id="KW-0413">Isomerase</keyword>
<evidence type="ECO:0000256" key="11">
    <source>
        <dbReference type="SAM" id="MobiDB-lite"/>
    </source>
</evidence>
<dbReference type="InterPro" id="IPR034136">
    <property type="entry name" value="TOPRIM_Topo6A/Spo11"/>
</dbReference>
<comment type="caution">
    <text evidence="10">Lacks conserved residue(s) required for the propagation of feature annotation.</text>
</comment>
<feature type="domain" description="Spo11/DNA topoisomerase VI subunit A N-terminal" evidence="12">
    <location>
        <begin position="104"/>
        <end position="169"/>
    </location>
</feature>
<evidence type="ECO:0000256" key="9">
    <source>
        <dbReference type="ARBA" id="ARBA00023235"/>
    </source>
</evidence>
<reference evidence="14 15" key="1">
    <citation type="submission" date="2023-01" db="EMBL/GenBank/DDBJ databases">
        <title>Analysis of 21 Apiospora genomes using comparative genomics revels a genus with tremendous synthesis potential of carbohydrate active enzymes and secondary metabolites.</title>
        <authorList>
            <person name="Sorensen T."/>
        </authorList>
    </citation>
    <scope>NUCLEOTIDE SEQUENCE [LARGE SCALE GENOMIC DNA]</scope>
    <source>
        <strain evidence="14 15">CBS 135458</strain>
    </source>
</reference>
<keyword evidence="7" id="KW-0799">Topoisomerase</keyword>
<comment type="cofactor">
    <cofactor evidence="2">
        <name>Mg(2+)</name>
        <dbReference type="ChEBI" id="CHEBI:18420"/>
    </cofactor>
</comment>
<sequence>MDLRRSNRTSSFEISVSGRGRDSSLTLFSEESQALFEGSLGEHVQFPKDQGTGQNGIIGRIEDIVESMVDALSDCQPLTLPLRSRQSGNELAVSFPSTTASGVKKFTALLQILFLCRQALVSGTIITKRVYFRNLYYQNPELFETQSYVDRLVDDIAFTFGVGRNELNIVAASKGLVAGQPFGAEHGDQVVVVPPADAVADLDLRPIEWILVIEKEATFRSLVSLRYHEISVAGRGILMTAKGYPDLASRQFIHRIHSTWPQTPIYALMDFDPDGVAILRTYKRGSQGMRHEERITVPGLLWLGVKNSDLLELQMRLLSTTPSVPNDGDRESQSALSSSQTSNSQSSRTLSQSSSGSARRSQAGWKLLSMSCRDRAKAVRLLRTLNDQHHQDADEIELTSELQLMLMLNMKFEIQAVDQVENMAYWLDERLSRISGWI</sequence>
<evidence type="ECO:0000256" key="10">
    <source>
        <dbReference type="PROSITE-ProRule" id="PRU01385"/>
    </source>
</evidence>
<evidence type="ECO:0000256" key="1">
    <source>
        <dbReference type="ARBA" id="ARBA00000185"/>
    </source>
</evidence>
<dbReference type="GeneID" id="92098414"/>
<feature type="domain" description="Topoisomerase 6 subunit A/Spo11 TOPRIM" evidence="13">
    <location>
        <begin position="210"/>
        <end position="341"/>
    </location>
</feature>
<dbReference type="RefSeq" id="XP_066708480.1">
    <property type="nucleotide sequence ID" value="XM_066865351.1"/>
</dbReference>
<dbReference type="EC" id="5.6.2.2" evidence="4"/>
<dbReference type="Gene3D" id="1.10.10.10">
    <property type="entry name" value="Winged helix-like DNA-binding domain superfamily/Winged helix DNA-binding domain"/>
    <property type="match status" value="1"/>
</dbReference>
<evidence type="ECO:0000256" key="2">
    <source>
        <dbReference type="ARBA" id="ARBA00001946"/>
    </source>
</evidence>